<protein>
    <submittedName>
        <fullName evidence="1">Uncharacterized protein</fullName>
    </submittedName>
</protein>
<accession>C4GBB0</accession>
<name>C4GBB0_9FIRM</name>
<reference evidence="1" key="1">
    <citation type="submission" date="2009-04" db="EMBL/GenBank/DDBJ databases">
        <authorList>
            <person name="Weinstock G."/>
            <person name="Sodergren E."/>
            <person name="Clifton S."/>
            <person name="Fulton L."/>
            <person name="Fulton B."/>
            <person name="Courtney L."/>
            <person name="Fronick C."/>
            <person name="Harrison M."/>
            <person name="Strong C."/>
            <person name="Farmer C."/>
            <person name="Delahaunty K."/>
            <person name="Markovic C."/>
            <person name="Hall O."/>
            <person name="Minx P."/>
            <person name="Tomlinson C."/>
            <person name="Mitreva M."/>
            <person name="Nelson J."/>
            <person name="Hou S."/>
            <person name="Wollam A."/>
            <person name="Pepin K.H."/>
            <person name="Johnson M."/>
            <person name="Bhonagiri V."/>
            <person name="Nash W.E."/>
            <person name="Warren W."/>
            <person name="Chinwalla A."/>
            <person name="Mardis E.R."/>
            <person name="Wilson R.K."/>
        </authorList>
    </citation>
    <scope>NUCLEOTIDE SEQUENCE [LARGE SCALE GENOMIC DNA]</scope>
    <source>
        <strain evidence="1">DSM 14600</strain>
    </source>
</reference>
<gene>
    <name evidence="1" type="ORF">GCWU000342_01211</name>
</gene>
<comment type="caution">
    <text evidence="1">The sequence shown here is derived from an EMBL/GenBank/DDBJ whole genome shotgun (WGS) entry which is preliminary data.</text>
</comment>
<keyword evidence="2" id="KW-1185">Reference proteome</keyword>
<organism evidence="1 2">
    <name type="scientific">Shuttleworthella satelles DSM 14600</name>
    <dbReference type="NCBI Taxonomy" id="626523"/>
    <lineage>
        <taxon>Bacteria</taxon>
        <taxon>Bacillati</taxon>
        <taxon>Bacillota</taxon>
        <taxon>Clostridia</taxon>
        <taxon>Lachnospirales</taxon>
        <taxon>Lachnospiraceae</taxon>
        <taxon>Shuttleworthella</taxon>
    </lineage>
</organism>
<proteinExistence type="predicted"/>
<evidence type="ECO:0000313" key="2">
    <source>
        <dbReference type="Proteomes" id="UP000003494"/>
    </source>
</evidence>
<dbReference type="STRING" id="626523.GCWU000342_01211"/>
<sequence length="120" mass="14041">MELESKRCFPAKGEGQVHILKEIYRSPDLVGVKRVTVLQRLKHHRLKPYYFVLLDCPSTENQLEIYSGLEWNRGRFDDRRVLGLASNFISARLLILGMVKESLSMGYEGDLKRLFEEERL</sequence>
<dbReference type="EMBL" id="ACIP02000002">
    <property type="protein sequence ID" value="EEP28403.1"/>
    <property type="molecule type" value="Genomic_DNA"/>
</dbReference>
<dbReference type="HOGENOM" id="CLU_2048169_0_0_9"/>
<dbReference type="Proteomes" id="UP000003494">
    <property type="component" value="Unassembled WGS sequence"/>
</dbReference>
<evidence type="ECO:0000313" key="1">
    <source>
        <dbReference type="EMBL" id="EEP28403.1"/>
    </source>
</evidence>
<dbReference type="AlphaFoldDB" id="C4GBB0"/>